<dbReference type="OrthoDB" id="2683818at2759"/>
<dbReference type="InterPro" id="IPR051681">
    <property type="entry name" value="Ser/Thr_Kinases-Pseudokinases"/>
</dbReference>
<organism evidence="2 3">
    <name type="scientific">Rhizopogon vinicolor AM-OR11-026</name>
    <dbReference type="NCBI Taxonomy" id="1314800"/>
    <lineage>
        <taxon>Eukaryota</taxon>
        <taxon>Fungi</taxon>
        <taxon>Dikarya</taxon>
        <taxon>Basidiomycota</taxon>
        <taxon>Agaricomycotina</taxon>
        <taxon>Agaricomycetes</taxon>
        <taxon>Agaricomycetidae</taxon>
        <taxon>Boletales</taxon>
        <taxon>Suillineae</taxon>
        <taxon>Rhizopogonaceae</taxon>
        <taxon>Rhizopogon</taxon>
    </lineage>
</organism>
<dbReference type="InterPro" id="IPR001245">
    <property type="entry name" value="Ser-Thr/Tyr_kinase_cat_dom"/>
</dbReference>
<dbReference type="GO" id="GO:0005524">
    <property type="term" value="F:ATP binding"/>
    <property type="evidence" value="ECO:0007669"/>
    <property type="project" value="InterPro"/>
</dbReference>
<feature type="domain" description="Protein kinase" evidence="1">
    <location>
        <begin position="29"/>
        <end position="138"/>
    </location>
</feature>
<dbReference type="SUPFAM" id="SSF56112">
    <property type="entry name" value="Protein kinase-like (PK-like)"/>
    <property type="match status" value="1"/>
</dbReference>
<protein>
    <recommendedName>
        <fullName evidence="1">Protein kinase domain-containing protein</fullName>
    </recommendedName>
</protein>
<dbReference type="Proteomes" id="UP000092154">
    <property type="component" value="Unassembled WGS sequence"/>
</dbReference>
<dbReference type="InParanoid" id="A0A1B7MSE6"/>
<gene>
    <name evidence="2" type="ORF">K503DRAFT_366754</name>
</gene>
<dbReference type="PROSITE" id="PS50011">
    <property type="entry name" value="PROTEIN_KINASE_DOM"/>
    <property type="match status" value="1"/>
</dbReference>
<dbReference type="Gene3D" id="1.10.510.10">
    <property type="entry name" value="Transferase(Phosphotransferase) domain 1"/>
    <property type="match status" value="1"/>
</dbReference>
<accession>A0A1B7MSE6</accession>
<proteinExistence type="predicted"/>
<dbReference type="PANTHER" id="PTHR44329">
    <property type="entry name" value="SERINE/THREONINE-PROTEIN KINASE TNNI3K-RELATED"/>
    <property type="match status" value="1"/>
</dbReference>
<dbReference type="InterPro" id="IPR011009">
    <property type="entry name" value="Kinase-like_dom_sf"/>
</dbReference>
<keyword evidence="3" id="KW-1185">Reference proteome</keyword>
<sequence length="138" mass="15639">MNPPASSQHSSTPKHSSPNDLTEFITKLVGYDFPINDGGFGDVYKCTYKHKRGEQPVEIVVAVKVLRTRAQSDNEASRREIGIWKRMRHECIVPLLGTTTGFSADHRVSFVSSWMPNGTLNTYLKKEVSLRQRYNLVN</sequence>
<evidence type="ECO:0000313" key="2">
    <source>
        <dbReference type="EMBL" id="OAX35490.1"/>
    </source>
</evidence>
<dbReference type="InterPro" id="IPR000719">
    <property type="entry name" value="Prot_kinase_dom"/>
</dbReference>
<evidence type="ECO:0000313" key="3">
    <source>
        <dbReference type="Proteomes" id="UP000092154"/>
    </source>
</evidence>
<dbReference type="STRING" id="1314800.A0A1B7MSE6"/>
<dbReference type="GO" id="GO:0004674">
    <property type="term" value="F:protein serine/threonine kinase activity"/>
    <property type="evidence" value="ECO:0007669"/>
    <property type="project" value="TreeGrafter"/>
</dbReference>
<dbReference type="AlphaFoldDB" id="A0A1B7MSE6"/>
<name>A0A1B7MSE6_9AGAM</name>
<dbReference type="EMBL" id="KV448496">
    <property type="protein sequence ID" value="OAX35490.1"/>
    <property type="molecule type" value="Genomic_DNA"/>
</dbReference>
<dbReference type="Pfam" id="PF07714">
    <property type="entry name" value="PK_Tyr_Ser-Thr"/>
    <property type="match status" value="1"/>
</dbReference>
<reference evidence="2 3" key="1">
    <citation type="submission" date="2016-06" db="EMBL/GenBank/DDBJ databases">
        <title>Comparative genomics of the ectomycorrhizal sister species Rhizopogon vinicolor and Rhizopogon vesiculosus (Basidiomycota: Boletales) reveals a divergence of the mating type B locus.</title>
        <authorList>
            <consortium name="DOE Joint Genome Institute"/>
            <person name="Mujic A.B."/>
            <person name="Kuo A."/>
            <person name="Tritt A."/>
            <person name="Lipzen A."/>
            <person name="Chen C."/>
            <person name="Johnson J."/>
            <person name="Sharma A."/>
            <person name="Barry K."/>
            <person name="Grigoriev I.V."/>
            <person name="Spatafora J.W."/>
        </authorList>
    </citation>
    <scope>NUCLEOTIDE SEQUENCE [LARGE SCALE GENOMIC DNA]</scope>
    <source>
        <strain evidence="2 3">AM-OR11-026</strain>
    </source>
</reference>
<evidence type="ECO:0000259" key="1">
    <source>
        <dbReference type="PROSITE" id="PS50011"/>
    </source>
</evidence>